<evidence type="ECO:0000256" key="2">
    <source>
        <dbReference type="ARBA" id="ARBA00022527"/>
    </source>
</evidence>
<comment type="catalytic activity">
    <reaction evidence="7">
        <text>L-threonyl-[protein] + ATP = O-phospho-L-threonyl-[protein] + ADP + H(+)</text>
        <dbReference type="Rhea" id="RHEA:46608"/>
        <dbReference type="Rhea" id="RHEA-COMP:11060"/>
        <dbReference type="Rhea" id="RHEA-COMP:11605"/>
        <dbReference type="ChEBI" id="CHEBI:15378"/>
        <dbReference type="ChEBI" id="CHEBI:30013"/>
        <dbReference type="ChEBI" id="CHEBI:30616"/>
        <dbReference type="ChEBI" id="CHEBI:61977"/>
        <dbReference type="ChEBI" id="CHEBI:456216"/>
        <dbReference type="EC" id="2.7.11.1"/>
    </reaction>
</comment>
<dbReference type="PANTHER" id="PTHR24363">
    <property type="entry name" value="SERINE/THREONINE PROTEIN KINASE"/>
    <property type="match status" value="1"/>
</dbReference>
<evidence type="ECO:0000313" key="11">
    <source>
        <dbReference type="Proteomes" id="UP000299367"/>
    </source>
</evidence>
<dbReference type="CDD" id="cd14014">
    <property type="entry name" value="STKc_PknB_like"/>
    <property type="match status" value="1"/>
</dbReference>
<evidence type="ECO:0000259" key="9">
    <source>
        <dbReference type="PROSITE" id="PS50011"/>
    </source>
</evidence>
<dbReference type="EMBL" id="BJCF01000028">
    <property type="protein sequence ID" value="GCL42873.1"/>
    <property type="molecule type" value="Genomic_DNA"/>
</dbReference>
<evidence type="ECO:0000256" key="1">
    <source>
        <dbReference type="ARBA" id="ARBA00012513"/>
    </source>
</evidence>
<name>A0A480AGQ9_9CYAN</name>
<dbReference type="Proteomes" id="UP000299367">
    <property type="component" value="Unassembled WGS sequence"/>
</dbReference>
<reference evidence="11" key="1">
    <citation type="submission" date="2019-02" db="EMBL/GenBank/DDBJ databases">
        <title>Draft genome sequence of Dolichospermum planctonicum NIES-80.</title>
        <authorList>
            <person name="Yamaguchi H."/>
            <person name="Suzuki S."/>
            <person name="Kawachi M."/>
        </authorList>
    </citation>
    <scope>NUCLEOTIDE SEQUENCE [LARGE SCALE GENOMIC DNA]</scope>
    <source>
        <strain evidence="11">NIES-80</strain>
    </source>
</reference>
<keyword evidence="5 10" id="KW-0418">Kinase</keyword>
<feature type="domain" description="Protein kinase" evidence="9">
    <location>
        <begin position="51"/>
        <end position="320"/>
    </location>
</feature>
<comment type="catalytic activity">
    <reaction evidence="8">
        <text>L-seryl-[protein] + ATP = O-phospho-L-seryl-[protein] + ADP + H(+)</text>
        <dbReference type="Rhea" id="RHEA:17989"/>
        <dbReference type="Rhea" id="RHEA-COMP:9863"/>
        <dbReference type="Rhea" id="RHEA-COMP:11604"/>
        <dbReference type="ChEBI" id="CHEBI:15378"/>
        <dbReference type="ChEBI" id="CHEBI:29999"/>
        <dbReference type="ChEBI" id="CHEBI:30616"/>
        <dbReference type="ChEBI" id="CHEBI:83421"/>
        <dbReference type="ChEBI" id="CHEBI:456216"/>
        <dbReference type="EC" id="2.7.11.1"/>
    </reaction>
</comment>
<evidence type="ECO:0000313" key="10">
    <source>
        <dbReference type="EMBL" id="GCL42873.1"/>
    </source>
</evidence>
<accession>A0A480AGQ9</accession>
<dbReference type="PROSITE" id="PS00109">
    <property type="entry name" value="PROTEIN_KINASE_TYR"/>
    <property type="match status" value="1"/>
</dbReference>
<evidence type="ECO:0000256" key="4">
    <source>
        <dbReference type="ARBA" id="ARBA00022741"/>
    </source>
</evidence>
<evidence type="ECO:0000256" key="7">
    <source>
        <dbReference type="ARBA" id="ARBA00047899"/>
    </source>
</evidence>
<organism evidence="10 11">
    <name type="scientific">Dolichospermum planctonicum</name>
    <dbReference type="NCBI Taxonomy" id="136072"/>
    <lineage>
        <taxon>Bacteria</taxon>
        <taxon>Bacillati</taxon>
        <taxon>Cyanobacteriota</taxon>
        <taxon>Cyanophyceae</taxon>
        <taxon>Nostocales</taxon>
        <taxon>Aphanizomenonaceae</taxon>
        <taxon>Dolichospermum</taxon>
    </lineage>
</organism>
<dbReference type="InterPro" id="IPR000719">
    <property type="entry name" value="Prot_kinase_dom"/>
</dbReference>
<protein>
    <recommendedName>
        <fullName evidence="1">non-specific serine/threonine protein kinase</fullName>
        <ecNumber evidence="1">2.7.11.1</ecNumber>
    </recommendedName>
</protein>
<evidence type="ECO:0000256" key="8">
    <source>
        <dbReference type="ARBA" id="ARBA00048679"/>
    </source>
</evidence>
<keyword evidence="6" id="KW-0067">ATP-binding</keyword>
<proteinExistence type="predicted"/>
<dbReference type="Gene3D" id="3.30.200.20">
    <property type="entry name" value="Phosphorylase Kinase, domain 1"/>
    <property type="match status" value="1"/>
</dbReference>
<evidence type="ECO:0000256" key="6">
    <source>
        <dbReference type="ARBA" id="ARBA00022840"/>
    </source>
</evidence>
<keyword evidence="2 10" id="KW-0723">Serine/threonine-protein kinase</keyword>
<gene>
    <name evidence="10" type="ORF">NIES80_25810</name>
</gene>
<dbReference type="SUPFAM" id="SSF56112">
    <property type="entry name" value="Protein kinase-like (PK-like)"/>
    <property type="match status" value="1"/>
</dbReference>
<dbReference type="InterPro" id="IPR011009">
    <property type="entry name" value="Kinase-like_dom_sf"/>
</dbReference>
<dbReference type="AlphaFoldDB" id="A0A480AGQ9"/>
<dbReference type="InterPro" id="IPR008266">
    <property type="entry name" value="Tyr_kinase_AS"/>
</dbReference>
<dbReference type="PANTHER" id="PTHR24363:SF0">
    <property type="entry name" value="SERINE_THREONINE KINASE LIKE DOMAIN CONTAINING 1"/>
    <property type="match status" value="1"/>
</dbReference>
<dbReference type="Pfam" id="PF00069">
    <property type="entry name" value="Pkinase"/>
    <property type="match status" value="1"/>
</dbReference>
<sequence>MLYNLIRLNLSRSIMQVYCSQKHANNSNHRFCTFCGESLPLTVGQVIDNRYEIGRILGQGGFGRSYLAIDRQKSRKICVLKEFAPQVVKPQDLQKAKDLFVREASVLKKIQHSQIPFFHSAFQVKIGIKDLFFLVQDYIEGDNYDQLLAQRQSRGKCFSEEEVINLLHNILPVLAYIHGLDIVHRDISPDNLILRQSDNLPVLIDFGGVKQLPAYQGFLRTQLAGNGTLLGKKGYAPEEQLLQGKVYKSSDFYSLAVTALVLITGKQPNLLYDGFNGVWLWGKEIKVSPKLETVLRKMLAHKPSDRYQKAEQVIKDLPLASMASRGQTMINSHNHSHPDMTKLKTQIVAPGIKKVRTIGGSFHNKTTLFVQKIPMPAWLRPFTVSLMMTTGVLLTGVGMFALSNFAVKEISSITFPEFAVPKIPAINNSGGGKNSKRSIQEVLSRLKELEISGVFFANTVNEIFYMQNPNLRGRKLTEKPEDAALREQWSNIANQLLNNLEKANLSQTARRKIGNYSQQDSQRWEQLAKAGKLGKYKSFRDLRTDTYRTFEPLFPGQKRGQLNQKTFLQIWYAIASDKIAS</sequence>
<dbReference type="Gene3D" id="1.10.510.10">
    <property type="entry name" value="Transferase(Phosphotransferase) domain 1"/>
    <property type="match status" value="1"/>
</dbReference>
<evidence type="ECO:0000256" key="5">
    <source>
        <dbReference type="ARBA" id="ARBA00022777"/>
    </source>
</evidence>
<keyword evidence="4" id="KW-0547">Nucleotide-binding</keyword>
<evidence type="ECO:0000256" key="3">
    <source>
        <dbReference type="ARBA" id="ARBA00022679"/>
    </source>
</evidence>
<dbReference type="EC" id="2.7.11.1" evidence="1"/>
<dbReference type="PROSITE" id="PS50011">
    <property type="entry name" value="PROTEIN_KINASE_DOM"/>
    <property type="match status" value="1"/>
</dbReference>
<comment type="caution">
    <text evidence="10">The sequence shown here is derived from an EMBL/GenBank/DDBJ whole genome shotgun (WGS) entry which is preliminary data.</text>
</comment>
<keyword evidence="3" id="KW-0808">Transferase</keyword>
<dbReference type="GO" id="GO:0005524">
    <property type="term" value="F:ATP binding"/>
    <property type="evidence" value="ECO:0007669"/>
    <property type="project" value="UniProtKB-KW"/>
</dbReference>
<dbReference type="GO" id="GO:0004674">
    <property type="term" value="F:protein serine/threonine kinase activity"/>
    <property type="evidence" value="ECO:0007669"/>
    <property type="project" value="UniProtKB-KW"/>
</dbReference>